<organism evidence="2 3">
    <name type="scientific">Tetranychus urticae</name>
    <name type="common">Two-spotted spider mite</name>
    <dbReference type="NCBI Taxonomy" id="32264"/>
    <lineage>
        <taxon>Eukaryota</taxon>
        <taxon>Metazoa</taxon>
        <taxon>Ecdysozoa</taxon>
        <taxon>Arthropoda</taxon>
        <taxon>Chelicerata</taxon>
        <taxon>Arachnida</taxon>
        <taxon>Acari</taxon>
        <taxon>Acariformes</taxon>
        <taxon>Trombidiformes</taxon>
        <taxon>Prostigmata</taxon>
        <taxon>Eleutherengona</taxon>
        <taxon>Raphignathae</taxon>
        <taxon>Tetranychoidea</taxon>
        <taxon>Tetranychidae</taxon>
        <taxon>Tetranychus</taxon>
    </lineage>
</organism>
<feature type="compositionally biased region" description="Basic and acidic residues" evidence="1">
    <location>
        <begin position="8"/>
        <end position="27"/>
    </location>
</feature>
<feature type="region of interest" description="Disordered" evidence="1">
    <location>
        <begin position="1"/>
        <end position="27"/>
    </location>
</feature>
<name>T1K0L7_TETUR</name>
<proteinExistence type="predicted"/>
<keyword evidence="3" id="KW-1185">Reference proteome</keyword>
<dbReference type="HOGENOM" id="CLU_3415413_0_0_1"/>
<evidence type="ECO:0000313" key="2">
    <source>
        <dbReference type="EnsemblMetazoa" id="tetur03g08240.1"/>
    </source>
</evidence>
<sequence length="27" mass="3080">MSCPVNPNKKEMNQPNERDEFKDGSKG</sequence>
<dbReference type="Proteomes" id="UP000015104">
    <property type="component" value="Unassembled WGS sequence"/>
</dbReference>
<evidence type="ECO:0000313" key="3">
    <source>
        <dbReference type="Proteomes" id="UP000015104"/>
    </source>
</evidence>
<dbReference type="EMBL" id="CAEY01001144">
    <property type="status" value="NOT_ANNOTATED_CDS"/>
    <property type="molecule type" value="Genomic_DNA"/>
</dbReference>
<reference evidence="2" key="2">
    <citation type="submission" date="2015-06" db="UniProtKB">
        <authorList>
            <consortium name="EnsemblMetazoa"/>
        </authorList>
    </citation>
    <scope>IDENTIFICATION</scope>
</reference>
<evidence type="ECO:0000256" key="1">
    <source>
        <dbReference type="SAM" id="MobiDB-lite"/>
    </source>
</evidence>
<accession>T1K0L7</accession>
<protein>
    <submittedName>
        <fullName evidence="2">Uncharacterized protein</fullName>
    </submittedName>
</protein>
<dbReference type="AlphaFoldDB" id="T1K0L7"/>
<reference evidence="3" key="1">
    <citation type="submission" date="2011-08" db="EMBL/GenBank/DDBJ databases">
        <authorList>
            <person name="Rombauts S."/>
        </authorList>
    </citation>
    <scope>NUCLEOTIDE SEQUENCE</scope>
    <source>
        <strain evidence="3">London</strain>
    </source>
</reference>
<dbReference type="EnsemblMetazoa" id="tetur03g08240.1">
    <property type="protein sequence ID" value="tetur03g08240.1"/>
    <property type="gene ID" value="tetur03g08240"/>
</dbReference>